<dbReference type="OrthoDB" id="9793561at2"/>
<keyword evidence="1" id="KW-0732">Signal</keyword>
<evidence type="ECO:0000313" key="2">
    <source>
        <dbReference type="EMBL" id="QEI07497.1"/>
    </source>
</evidence>
<protein>
    <submittedName>
        <fullName evidence="2">Uncharacterized protein</fullName>
    </submittedName>
</protein>
<dbReference type="Proteomes" id="UP000325161">
    <property type="component" value="Chromosome"/>
</dbReference>
<organism evidence="2 3">
    <name type="scientific">Pigmentiphaga aceris</name>
    <dbReference type="NCBI Taxonomy" id="1940612"/>
    <lineage>
        <taxon>Bacteria</taxon>
        <taxon>Pseudomonadati</taxon>
        <taxon>Pseudomonadota</taxon>
        <taxon>Betaproteobacteria</taxon>
        <taxon>Burkholderiales</taxon>
        <taxon>Alcaligenaceae</taxon>
        <taxon>Pigmentiphaga</taxon>
    </lineage>
</organism>
<proteinExistence type="predicted"/>
<reference evidence="2 3" key="1">
    <citation type="submission" date="2019-08" db="EMBL/GenBank/DDBJ databases">
        <title>Amphibian skin-associated Pigmentiphaga: genome sequence and occurrence across geography and hosts.</title>
        <authorList>
            <person name="Bletz M.C."/>
            <person name="Bunk B."/>
            <person name="Sproeer C."/>
            <person name="Biwer P."/>
            <person name="Reiter S."/>
            <person name="Rabemananjara F.C.E."/>
            <person name="Schulz S."/>
            <person name="Overmann J."/>
            <person name="Vences M."/>
        </authorList>
    </citation>
    <scope>NUCLEOTIDE SEQUENCE [LARGE SCALE GENOMIC DNA]</scope>
    <source>
        <strain evidence="2 3">Mada1488</strain>
    </source>
</reference>
<feature type="signal peptide" evidence="1">
    <location>
        <begin position="1"/>
        <end position="28"/>
    </location>
</feature>
<dbReference type="KEGG" id="pacr:FXN63_17870"/>
<accession>A0A5C0B4N8</accession>
<dbReference type="NCBIfam" id="TIGR02001">
    <property type="entry name" value="gcw_chp"/>
    <property type="match status" value="1"/>
</dbReference>
<evidence type="ECO:0000256" key="1">
    <source>
        <dbReference type="SAM" id="SignalP"/>
    </source>
</evidence>
<sequence length="266" mass="28955">MSLPRIPQRLAAGFFVVAGIAFSPFALAQSTATEPGSTPASTSSDYTLTANLSLASEYRYRGLMQTNSHPALQGGFDLNHASGFYIGNWNSNVSWLDDSSPAVSAPLEMDFYAGFKTKLANDVMLDAGVLRYYYPGDYPTGYTSPNTTEVYASVGYGVFNFKYSNALTNLFGFAGSRHSQYYDLSANLDTGFWGLTANAHVGYQYVRNVADASYLDWKLGLSKELAKGLTVSLAYVDTNAKRSVYTNAKGRFMGREAALLTLTQAF</sequence>
<dbReference type="InterPro" id="IPR010239">
    <property type="entry name" value="CHP02001"/>
</dbReference>
<keyword evidence="3" id="KW-1185">Reference proteome</keyword>
<dbReference type="Pfam" id="PF09694">
    <property type="entry name" value="Gcw_chp"/>
    <property type="match status" value="1"/>
</dbReference>
<dbReference type="AlphaFoldDB" id="A0A5C0B4N8"/>
<feature type="chain" id="PRO_5022721811" evidence="1">
    <location>
        <begin position="29"/>
        <end position="266"/>
    </location>
</feature>
<dbReference type="RefSeq" id="WP_148816544.1">
    <property type="nucleotide sequence ID" value="NZ_CP043046.1"/>
</dbReference>
<gene>
    <name evidence="2" type="ORF">FXN63_17870</name>
</gene>
<name>A0A5C0B4N8_9BURK</name>
<dbReference type="EMBL" id="CP043046">
    <property type="protein sequence ID" value="QEI07497.1"/>
    <property type="molecule type" value="Genomic_DNA"/>
</dbReference>
<evidence type="ECO:0000313" key="3">
    <source>
        <dbReference type="Proteomes" id="UP000325161"/>
    </source>
</evidence>